<evidence type="ECO:0000313" key="12">
    <source>
        <dbReference type="Proteomes" id="UP000051213"/>
    </source>
</evidence>
<keyword evidence="5 10" id="KW-0408">Iron</keyword>
<name>A0A0R2TWB8_9GAMM</name>
<organism evidence="11 12">
    <name type="scientific">SAR92 bacterium BACL26 MAG-121220-bin70</name>
    <dbReference type="NCBI Taxonomy" id="1655626"/>
    <lineage>
        <taxon>Bacteria</taxon>
        <taxon>Pseudomonadati</taxon>
        <taxon>Pseudomonadota</taxon>
        <taxon>Gammaproteobacteria</taxon>
        <taxon>Cellvibrionales</taxon>
        <taxon>Porticoccaceae</taxon>
        <taxon>SAR92 clade</taxon>
    </lineage>
</organism>
<sequence length="146" mass="15758">MPGGLIPLLHAVKHAVGYIPNESVPQIAIGFNLSRAEVHGVISFYHDFNTSPVGQHTVQICRAEACQSMGSRQIEAHAKKSLGIEYGETTKDGRVTLQPVYCLGNCACSPSMRIDDDIYARVSPASFDQLISELYVPAAGNAGEKR</sequence>
<dbReference type="NCBIfam" id="NF004638">
    <property type="entry name" value="PRK05988.1"/>
    <property type="match status" value="1"/>
</dbReference>
<reference evidence="11 12" key="1">
    <citation type="submission" date="2015-10" db="EMBL/GenBank/DDBJ databases">
        <title>Metagenome-Assembled Genomes uncover a global brackish microbiome.</title>
        <authorList>
            <person name="Hugerth L.W."/>
            <person name="Larsson J."/>
            <person name="Alneberg J."/>
            <person name="Lindh M.V."/>
            <person name="Legrand C."/>
            <person name="Pinhassi J."/>
            <person name="Andersson A.F."/>
        </authorList>
    </citation>
    <scope>NUCLEOTIDE SEQUENCE [LARGE SCALE GENOMIC DNA]</scope>
    <source>
        <strain evidence="11">BACL26 MAG-121220-bin70</strain>
    </source>
</reference>
<dbReference type="PIRSF" id="PIRSF000216">
    <property type="entry name" value="NADH_DH_24kDa"/>
    <property type="match status" value="1"/>
</dbReference>
<dbReference type="Gene3D" id="3.40.30.10">
    <property type="entry name" value="Glutaredoxin"/>
    <property type="match status" value="1"/>
</dbReference>
<dbReference type="GO" id="GO:0046872">
    <property type="term" value="F:metal ion binding"/>
    <property type="evidence" value="ECO:0007669"/>
    <property type="project" value="UniProtKB-KW"/>
</dbReference>
<evidence type="ECO:0000256" key="6">
    <source>
        <dbReference type="ARBA" id="ARBA00023014"/>
    </source>
</evidence>
<dbReference type="SUPFAM" id="SSF52833">
    <property type="entry name" value="Thioredoxin-like"/>
    <property type="match status" value="1"/>
</dbReference>
<evidence type="ECO:0000256" key="9">
    <source>
        <dbReference type="ARBA" id="ARBA00034078"/>
    </source>
</evidence>
<evidence type="ECO:0000256" key="7">
    <source>
        <dbReference type="ARBA" id="ARBA00031580"/>
    </source>
</evidence>
<evidence type="ECO:0000256" key="4">
    <source>
        <dbReference type="ARBA" id="ARBA00022723"/>
    </source>
</evidence>
<feature type="binding site" evidence="10">
    <location>
        <position position="61"/>
    </location>
    <ligand>
        <name>[2Fe-2S] cluster</name>
        <dbReference type="ChEBI" id="CHEBI:190135"/>
    </ligand>
</feature>
<evidence type="ECO:0000256" key="8">
    <source>
        <dbReference type="ARBA" id="ARBA00032788"/>
    </source>
</evidence>
<comment type="similarity">
    <text evidence="1">Belongs to the complex I 24 kDa subunit family.</text>
</comment>
<dbReference type="AlphaFoldDB" id="A0A0R2TWB8"/>
<dbReference type="GO" id="GO:0051537">
    <property type="term" value="F:2 iron, 2 sulfur cluster binding"/>
    <property type="evidence" value="ECO:0007669"/>
    <property type="project" value="UniProtKB-KW"/>
</dbReference>
<comment type="cofactor">
    <cofactor evidence="9">
        <name>[2Fe-2S] cluster</name>
        <dbReference type="ChEBI" id="CHEBI:190135"/>
    </cofactor>
</comment>
<dbReference type="GO" id="GO:0003954">
    <property type="term" value="F:NADH dehydrogenase activity"/>
    <property type="evidence" value="ECO:0007669"/>
    <property type="project" value="TreeGrafter"/>
</dbReference>
<feature type="binding site" evidence="10">
    <location>
        <position position="106"/>
    </location>
    <ligand>
        <name>[2Fe-2S] cluster</name>
        <dbReference type="ChEBI" id="CHEBI:190135"/>
    </ligand>
</feature>
<evidence type="ECO:0000256" key="2">
    <source>
        <dbReference type="ARBA" id="ARBA00019898"/>
    </source>
</evidence>
<evidence type="ECO:0000313" key="11">
    <source>
        <dbReference type="EMBL" id="KRO91457.1"/>
    </source>
</evidence>
<keyword evidence="3 10" id="KW-0001">2Fe-2S</keyword>
<keyword evidence="6 10" id="KW-0411">Iron-sulfur</keyword>
<comment type="caution">
    <text evidence="11">The sequence shown here is derived from an EMBL/GenBank/DDBJ whole genome shotgun (WGS) entry which is preliminary data.</text>
</comment>
<dbReference type="EMBL" id="LICA01000500">
    <property type="protein sequence ID" value="KRO91457.1"/>
    <property type="molecule type" value="Genomic_DNA"/>
</dbReference>
<gene>
    <name evidence="11" type="ORF">ABS24_03120</name>
</gene>
<dbReference type="Proteomes" id="UP000051213">
    <property type="component" value="Unassembled WGS sequence"/>
</dbReference>
<evidence type="ECO:0000256" key="5">
    <source>
        <dbReference type="ARBA" id="ARBA00023004"/>
    </source>
</evidence>
<dbReference type="Pfam" id="PF01257">
    <property type="entry name" value="2Fe-2S_thioredx"/>
    <property type="match status" value="1"/>
</dbReference>
<dbReference type="InterPro" id="IPR041921">
    <property type="entry name" value="NuoE_N"/>
</dbReference>
<dbReference type="PANTHER" id="PTHR10371:SF3">
    <property type="entry name" value="NADH DEHYDROGENASE [UBIQUINONE] FLAVOPROTEIN 2, MITOCHONDRIAL"/>
    <property type="match status" value="1"/>
</dbReference>
<evidence type="ECO:0000256" key="10">
    <source>
        <dbReference type="PIRSR" id="PIRSR000216-1"/>
    </source>
</evidence>
<proteinExistence type="inferred from homology"/>
<dbReference type="InterPro" id="IPR036249">
    <property type="entry name" value="Thioredoxin-like_sf"/>
</dbReference>
<keyword evidence="4 10" id="KW-0479">Metal-binding</keyword>
<dbReference type="PANTHER" id="PTHR10371">
    <property type="entry name" value="NADH DEHYDROGENASE UBIQUINONE FLAVOPROTEIN 2, MITOCHONDRIAL"/>
    <property type="match status" value="1"/>
</dbReference>
<accession>A0A0R2TWB8</accession>
<evidence type="ECO:0000256" key="3">
    <source>
        <dbReference type="ARBA" id="ARBA00022714"/>
    </source>
</evidence>
<dbReference type="CDD" id="cd03081">
    <property type="entry name" value="TRX_Fd_NuoE_FDH_gamma"/>
    <property type="match status" value="1"/>
</dbReference>
<comment type="cofactor">
    <cofactor evidence="10">
        <name>[2Fe-2S] cluster</name>
        <dbReference type="ChEBI" id="CHEBI:190135"/>
    </cofactor>
    <text evidence="10">Binds 1 [2Fe-2S] cluster.</text>
</comment>
<protein>
    <recommendedName>
        <fullName evidence="2">NADH-quinone oxidoreductase subunit E</fullName>
    </recommendedName>
    <alternativeName>
        <fullName evidence="7">NADH dehydrogenase I subunit E</fullName>
    </alternativeName>
    <alternativeName>
        <fullName evidence="8">NDH-1 subunit E</fullName>
    </alternativeName>
</protein>
<dbReference type="InterPro" id="IPR002023">
    <property type="entry name" value="NuoE-like"/>
</dbReference>
<feature type="binding site" evidence="10">
    <location>
        <position position="66"/>
    </location>
    <ligand>
        <name>[2Fe-2S] cluster</name>
        <dbReference type="ChEBI" id="CHEBI:190135"/>
    </ligand>
</feature>
<evidence type="ECO:0000256" key="1">
    <source>
        <dbReference type="ARBA" id="ARBA00010643"/>
    </source>
</evidence>
<dbReference type="Gene3D" id="1.10.10.1590">
    <property type="entry name" value="NADH-quinone oxidoreductase subunit E"/>
    <property type="match status" value="1"/>
</dbReference>
<feature type="binding site" evidence="10">
    <location>
        <position position="102"/>
    </location>
    <ligand>
        <name>[2Fe-2S] cluster</name>
        <dbReference type="ChEBI" id="CHEBI:190135"/>
    </ligand>
</feature>